<evidence type="ECO:0000256" key="2">
    <source>
        <dbReference type="ARBA" id="ARBA00023125"/>
    </source>
</evidence>
<dbReference type="InterPro" id="IPR014710">
    <property type="entry name" value="RmlC-like_jellyroll"/>
</dbReference>
<dbReference type="RefSeq" id="WP_088002109.1">
    <property type="nucleotide sequence ID" value="NZ_BMHB01000003.1"/>
</dbReference>
<protein>
    <submittedName>
        <fullName evidence="7">Catabolite gene activator protein</fullName>
    </submittedName>
</protein>
<dbReference type="Gene3D" id="2.60.120.10">
    <property type="entry name" value="Jelly Rolls"/>
    <property type="match status" value="1"/>
</dbReference>
<dbReference type="GO" id="GO:0003700">
    <property type="term" value="F:DNA-binding transcription factor activity"/>
    <property type="evidence" value="ECO:0007669"/>
    <property type="project" value="TreeGrafter"/>
</dbReference>
<feature type="domain" description="Cyclic nucleotide-binding" evidence="5">
    <location>
        <begin position="27"/>
        <end position="135"/>
    </location>
</feature>
<dbReference type="InterPro" id="IPR050397">
    <property type="entry name" value="Env_Response_Regulators"/>
</dbReference>
<evidence type="ECO:0000259" key="5">
    <source>
        <dbReference type="PROSITE" id="PS50042"/>
    </source>
</evidence>
<keyword evidence="3" id="KW-0010">Activator</keyword>
<dbReference type="GO" id="GO:0005829">
    <property type="term" value="C:cytosol"/>
    <property type="evidence" value="ECO:0007669"/>
    <property type="project" value="TreeGrafter"/>
</dbReference>
<keyword evidence="8" id="KW-1185">Reference proteome</keyword>
<dbReference type="InterPro" id="IPR036388">
    <property type="entry name" value="WH-like_DNA-bd_sf"/>
</dbReference>
<accession>A0A8J3API5</accession>
<sequence>MRELVNQDLLKQYVTQYKLEDIFENPIIQEMKLFQFDQGDIICSNGQLLDRFYILVEGKLKISIILPNGKSLLLRFNNPLALIGDVEFINNSEVRSNVEAVKSSILIGIHNKLLHETQSNNPDFLKFLLKNVSYKLYTFSNSSSLNLLFPVENRFASYLASTLLDDADSSFANEIKSSKLTEIAELLGTSYRHLNRVVNKFCKEEIIERKRGSLLVKNKEKLKLLSNGSIYE</sequence>
<dbReference type="InterPro" id="IPR012318">
    <property type="entry name" value="HTH_CRP"/>
</dbReference>
<comment type="caution">
    <text evidence="7">The sequence shown here is derived from an EMBL/GenBank/DDBJ whole genome shotgun (WGS) entry which is preliminary data.</text>
</comment>
<evidence type="ECO:0000313" key="8">
    <source>
        <dbReference type="Proteomes" id="UP000626244"/>
    </source>
</evidence>
<dbReference type="InterPro" id="IPR000595">
    <property type="entry name" value="cNMP-bd_dom"/>
</dbReference>
<dbReference type="SMART" id="SM00100">
    <property type="entry name" value="cNMP"/>
    <property type="match status" value="1"/>
</dbReference>
<gene>
    <name evidence="7" type="ORF">GCM10007380_37750</name>
</gene>
<evidence type="ECO:0000313" key="7">
    <source>
        <dbReference type="EMBL" id="GGI17399.1"/>
    </source>
</evidence>
<dbReference type="SUPFAM" id="SSF46785">
    <property type="entry name" value="Winged helix' DNA-binding domain"/>
    <property type="match status" value="1"/>
</dbReference>
<keyword evidence="1" id="KW-0805">Transcription regulation</keyword>
<feature type="domain" description="HTH crp-type" evidence="6">
    <location>
        <begin position="149"/>
        <end position="220"/>
    </location>
</feature>
<proteinExistence type="predicted"/>
<name>A0A8J3API5_9BACI</name>
<dbReference type="Pfam" id="PF00027">
    <property type="entry name" value="cNMP_binding"/>
    <property type="match status" value="1"/>
</dbReference>
<dbReference type="GO" id="GO:0003677">
    <property type="term" value="F:DNA binding"/>
    <property type="evidence" value="ECO:0007669"/>
    <property type="project" value="UniProtKB-KW"/>
</dbReference>
<evidence type="ECO:0000256" key="4">
    <source>
        <dbReference type="ARBA" id="ARBA00023163"/>
    </source>
</evidence>
<dbReference type="PANTHER" id="PTHR24567">
    <property type="entry name" value="CRP FAMILY TRANSCRIPTIONAL REGULATORY PROTEIN"/>
    <property type="match status" value="1"/>
</dbReference>
<evidence type="ECO:0000256" key="1">
    <source>
        <dbReference type="ARBA" id="ARBA00023015"/>
    </source>
</evidence>
<dbReference type="InterPro" id="IPR036390">
    <property type="entry name" value="WH_DNA-bd_sf"/>
</dbReference>
<evidence type="ECO:0000259" key="6">
    <source>
        <dbReference type="PROSITE" id="PS51063"/>
    </source>
</evidence>
<dbReference type="PANTHER" id="PTHR24567:SF26">
    <property type="entry name" value="REGULATORY PROTEIN YEIL"/>
    <property type="match status" value="1"/>
</dbReference>
<dbReference type="PROSITE" id="PS50042">
    <property type="entry name" value="CNMP_BINDING_3"/>
    <property type="match status" value="1"/>
</dbReference>
<keyword evidence="2" id="KW-0238">DNA-binding</keyword>
<organism evidence="7 8">
    <name type="scientific">Gottfriedia solisilvae</name>
    <dbReference type="NCBI Taxonomy" id="1516104"/>
    <lineage>
        <taxon>Bacteria</taxon>
        <taxon>Bacillati</taxon>
        <taxon>Bacillota</taxon>
        <taxon>Bacilli</taxon>
        <taxon>Bacillales</taxon>
        <taxon>Bacillaceae</taxon>
        <taxon>Gottfriedia</taxon>
    </lineage>
</organism>
<dbReference type="Pfam" id="PF13545">
    <property type="entry name" value="HTH_Crp_2"/>
    <property type="match status" value="1"/>
</dbReference>
<dbReference type="EMBL" id="BMHB01000003">
    <property type="protein sequence ID" value="GGI17399.1"/>
    <property type="molecule type" value="Genomic_DNA"/>
</dbReference>
<dbReference type="Proteomes" id="UP000626244">
    <property type="component" value="Unassembled WGS sequence"/>
</dbReference>
<dbReference type="PROSITE" id="PS51063">
    <property type="entry name" value="HTH_CRP_2"/>
    <property type="match status" value="1"/>
</dbReference>
<dbReference type="AlphaFoldDB" id="A0A8J3API5"/>
<reference evidence="8" key="1">
    <citation type="journal article" date="2019" name="Int. J. Syst. Evol. Microbiol.">
        <title>The Global Catalogue of Microorganisms (GCM) 10K type strain sequencing project: providing services to taxonomists for standard genome sequencing and annotation.</title>
        <authorList>
            <consortium name="The Broad Institute Genomics Platform"/>
            <consortium name="The Broad Institute Genome Sequencing Center for Infectious Disease"/>
            <person name="Wu L."/>
            <person name="Ma J."/>
        </authorList>
    </citation>
    <scope>NUCLEOTIDE SEQUENCE [LARGE SCALE GENOMIC DNA]</scope>
    <source>
        <strain evidence="8">CGMCC 1.14993</strain>
    </source>
</reference>
<evidence type="ECO:0000256" key="3">
    <source>
        <dbReference type="ARBA" id="ARBA00023159"/>
    </source>
</evidence>
<keyword evidence="4" id="KW-0804">Transcription</keyword>
<dbReference type="CDD" id="cd00038">
    <property type="entry name" value="CAP_ED"/>
    <property type="match status" value="1"/>
</dbReference>
<dbReference type="Gene3D" id="1.10.10.10">
    <property type="entry name" value="Winged helix-like DNA-binding domain superfamily/Winged helix DNA-binding domain"/>
    <property type="match status" value="1"/>
</dbReference>
<dbReference type="InterPro" id="IPR018490">
    <property type="entry name" value="cNMP-bd_dom_sf"/>
</dbReference>
<dbReference type="SUPFAM" id="SSF51206">
    <property type="entry name" value="cAMP-binding domain-like"/>
    <property type="match status" value="1"/>
</dbReference>
<dbReference type="OrthoDB" id="581021at2"/>